<name>A0A1K1PEI0_9FLAO</name>
<dbReference type="InterPro" id="IPR003749">
    <property type="entry name" value="ThiS/MoaD-like"/>
</dbReference>
<dbReference type="SUPFAM" id="SSF54285">
    <property type="entry name" value="MoaD/ThiS"/>
    <property type="match status" value="1"/>
</dbReference>
<keyword evidence="2" id="KW-1185">Reference proteome</keyword>
<reference evidence="2" key="1">
    <citation type="submission" date="2016-11" db="EMBL/GenBank/DDBJ databases">
        <authorList>
            <person name="Varghese N."/>
            <person name="Submissions S."/>
        </authorList>
    </citation>
    <scope>NUCLEOTIDE SEQUENCE [LARGE SCALE GENOMIC DNA]</scope>
    <source>
        <strain evidence="2">DSM 24786</strain>
    </source>
</reference>
<evidence type="ECO:0000313" key="2">
    <source>
        <dbReference type="Proteomes" id="UP000183257"/>
    </source>
</evidence>
<dbReference type="PANTHER" id="PTHR34472:SF1">
    <property type="entry name" value="SULFUR CARRIER PROTEIN THIS"/>
    <property type="match status" value="1"/>
</dbReference>
<evidence type="ECO:0000313" key="1">
    <source>
        <dbReference type="EMBL" id="SFW45980.1"/>
    </source>
</evidence>
<dbReference type="InterPro" id="IPR012675">
    <property type="entry name" value="Beta-grasp_dom_sf"/>
</dbReference>
<dbReference type="InterPro" id="IPR010035">
    <property type="entry name" value="Thi_S"/>
</dbReference>
<dbReference type="Proteomes" id="UP000183257">
    <property type="component" value="Unassembled WGS sequence"/>
</dbReference>
<organism evidence="1 2">
    <name type="scientific">Cellulophaga fucicola</name>
    <dbReference type="NCBI Taxonomy" id="76595"/>
    <lineage>
        <taxon>Bacteria</taxon>
        <taxon>Pseudomonadati</taxon>
        <taxon>Bacteroidota</taxon>
        <taxon>Flavobacteriia</taxon>
        <taxon>Flavobacteriales</taxon>
        <taxon>Flavobacteriaceae</taxon>
        <taxon>Cellulophaga</taxon>
    </lineage>
</organism>
<dbReference type="RefSeq" id="WP_072303466.1">
    <property type="nucleotide sequence ID" value="NZ_FPIY01000002.1"/>
</dbReference>
<dbReference type="Gene3D" id="3.10.20.30">
    <property type="match status" value="1"/>
</dbReference>
<gene>
    <name evidence="1" type="ORF">SAMN05660313_01828</name>
</gene>
<dbReference type="EMBL" id="FPIY01000002">
    <property type="protein sequence ID" value="SFW45980.1"/>
    <property type="molecule type" value="Genomic_DNA"/>
</dbReference>
<dbReference type="STRING" id="76595.SAMN05660313_01828"/>
<dbReference type="CDD" id="cd00565">
    <property type="entry name" value="Ubl_ThiS"/>
    <property type="match status" value="1"/>
</dbReference>
<dbReference type="OrthoDB" id="1525151at2"/>
<protein>
    <submittedName>
        <fullName evidence="1">Sulfur carrier protein</fullName>
    </submittedName>
</protein>
<sequence>MIPINVNNTQHQVPKETNVLQLIQTLDLNTPGIAIAVNSTVIPKAIWSSTFLQPNDNVLLIQPAQGG</sequence>
<accession>A0A1K1PEI0</accession>
<dbReference type="NCBIfam" id="TIGR01683">
    <property type="entry name" value="thiS"/>
    <property type="match status" value="1"/>
</dbReference>
<proteinExistence type="predicted"/>
<dbReference type="InterPro" id="IPR016155">
    <property type="entry name" value="Mopterin_synth/thiamin_S_b"/>
</dbReference>
<dbReference type="PANTHER" id="PTHR34472">
    <property type="entry name" value="SULFUR CARRIER PROTEIN THIS"/>
    <property type="match status" value="1"/>
</dbReference>
<dbReference type="AlphaFoldDB" id="A0A1K1PEI0"/>
<dbReference type="Pfam" id="PF02597">
    <property type="entry name" value="ThiS"/>
    <property type="match status" value="1"/>
</dbReference>